<proteinExistence type="predicted"/>
<dbReference type="EMBL" id="OZ035823">
    <property type="protein sequence ID" value="CAL1567811.1"/>
    <property type="molecule type" value="Genomic_DNA"/>
</dbReference>
<dbReference type="AlphaFoldDB" id="A0AAV2IRJ6"/>
<sequence>MLKSQLASSVFNAQTFEICEWLNGELILQSSQASEEGKDFVHVCLSVDPTNRIRLEEIEARLKQGCTKALINVLTWNRLWTGSSLVHKDHKKL</sequence>
<evidence type="ECO:0000313" key="2">
    <source>
        <dbReference type="Proteomes" id="UP001497482"/>
    </source>
</evidence>
<gene>
    <name evidence="1" type="ORF">KC01_LOCUS561</name>
</gene>
<reference evidence="1 2" key="1">
    <citation type="submission" date="2024-04" db="EMBL/GenBank/DDBJ databases">
        <authorList>
            <person name="Waldvogel A.-M."/>
            <person name="Schoenle A."/>
        </authorList>
    </citation>
    <scope>NUCLEOTIDE SEQUENCE [LARGE SCALE GENOMIC DNA]</scope>
</reference>
<dbReference type="Proteomes" id="UP001497482">
    <property type="component" value="Chromosome 1"/>
</dbReference>
<name>A0AAV2IRJ6_KNICA</name>
<protein>
    <submittedName>
        <fullName evidence="1">Uncharacterized protein</fullName>
    </submittedName>
</protein>
<organism evidence="1 2">
    <name type="scientific">Knipowitschia caucasica</name>
    <name type="common">Caucasian dwarf goby</name>
    <name type="synonym">Pomatoschistus caucasicus</name>
    <dbReference type="NCBI Taxonomy" id="637954"/>
    <lineage>
        <taxon>Eukaryota</taxon>
        <taxon>Metazoa</taxon>
        <taxon>Chordata</taxon>
        <taxon>Craniata</taxon>
        <taxon>Vertebrata</taxon>
        <taxon>Euteleostomi</taxon>
        <taxon>Actinopterygii</taxon>
        <taxon>Neopterygii</taxon>
        <taxon>Teleostei</taxon>
        <taxon>Neoteleostei</taxon>
        <taxon>Acanthomorphata</taxon>
        <taxon>Gobiaria</taxon>
        <taxon>Gobiiformes</taxon>
        <taxon>Gobioidei</taxon>
        <taxon>Gobiidae</taxon>
        <taxon>Gobiinae</taxon>
        <taxon>Knipowitschia</taxon>
    </lineage>
</organism>
<evidence type="ECO:0000313" key="1">
    <source>
        <dbReference type="EMBL" id="CAL1567811.1"/>
    </source>
</evidence>
<keyword evidence="2" id="KW-1185">Reference proteome</keyword>
<accession>A0AAV2IRJ6</accession>